<dbReference type="SUPFAM" id="SSF52540">
    <property type="entry name" value="P-loop containing nucleoside triphosphate hydrolases"/>
    <property type="match status" value="1"/>
</dbReference>
<sequence length="194" mass="21753">MATEISLNILGCDGAGKKTLVGSLIYKCGLGLPRLKELERESISQIEQIVPFYEKKGYAQTFYAPPGLVTVQKSQTPDYVIWVVDGPDLSTWNSSAEKLRSLLFNGDIQPRKKLIIAVNKMDFIGWSEQTFKDIVHVFRAARLHNRTFILPISGLKADNLLPDTKKPSWAENISPERYRGLTQVSDKCLTLLLG</sequence>
<dbReference type="EMBL" id="MABQ02000012">
    <property type="protein sequence ID" value="PCD21890.1"/>
    <property type="molecule type" value="Genomic_DNA"/>
</dbReference>
<gene>
    <name evidence="1" type="ORF">AU210_015693</name>
</gene>
<comment type="caution">
    <text evidence="1">The sequence shown here is derived from an EMBL/GenBank/DDBJ whole genome shotgun (WGS) entry which is preliminary data.</text>
</comment>
<organism evidence="1 2">
    <name type="scientific">Fusarium oxysporum f. sp. radicis-cucumerinum</name>
    <dbReference type="NCBI Taxonomy" id="327505"/>
    <lineage>
        <taxon>Eukaryota</taxon>
        <taxon>Fungi</taxon>
        <taxon>Dikarya</taxon>
        <taxon>Ascomycota</taxon>
        <taxon>Pezizomycotina</taxon>
        <taxon>Sordariomycetes</taxon>
        <taxon>Hypocreomycetidae</taxon>
        <taxon>Hypocreales</taxon>
        <taxon>Nectriaceae</taxon>
        <taxon>Fusarium</taxon>
        <taxon>Fusarium oxysporum species complex</taxon>
    </lineage>
</organism>
<accession>A0A2H3FUM5</accession>
<evidence type="ECO:0000313" key="1">
    <source>
        <dbReference type="EMBL" id="PCD21890.1"/>
    </source>
</evidence>
<name>A0A2H3FUM5_FUSOX</name>
<dbReference type="Gene3D" id="3.40.50.300">
    <property type="entry name" value="P-loop containing nucleotide triphosphate hydrolases"/>
    <property type="match status" value="1"/>
</dbReference>
<dbReference type="InterPro" id="IPR027417">
    <property type="entry name" value="P-loop_NTPase"/>
</dbReference>
<reference evidence="1 2" key="2">
    <citation type="journal article" date="2017" name="Sci. Rep.">
        <title>A mobile pathogenicity chromosome in Fusarium oxysporum for infection of multiple cucurbit species.</title>
        <authorList>
            <person name="van Dam P."/>
            <person name="Fokkens L."/>
            <person name="Ayukawa Y."/>
            <person name="van der Gragt M."/>
            <person name="Ter Horst A."/>
            <person name="Brankovics B."/>
            <person name="Houterman P.M."/>
            <person name="Arie T."/>
            <person name="Rep M."/>
        </authorList>
    </citation>
    <scope>NUCLEOTIDE SEQUENCE [LARGE SCALE GENOMIC DNA]</scope>
    <source>
        <strain evidence="1 2">Forc016</strain>
    </source>
</reference>
<dbReference type="STRING" id="327505.A0A2H3FUM5"/>
<protein>
    <submittedName>
        <fullName evidence="1">Uncharacterized protein</fullName>
    </submittedName>
</protein>
<reference evidence="1 2" key="1">
    <citation type="journal article" date="2016" name="Environ. Microbiol.">
        <title>Effector profiles distinguish formae speciales of Fusarium oxysporum.</title>
        <authorList>
            <person name="van Dam P."/>
            <person name="Fokkens L."/>
            <person name="Schmidt S.M."/>
            <person name="Linmans J.H."/>
            <person name="Kistler H.C."/>
            <person name="Ma L.J."/>
            <person name="Rep M."/>
        </authorList>
    </citation>
    <scope>NUCLEOTIDE SEQUENCE [LARGE SCALE GENOMIC DNA]</scope>
    <source>
        <strain evidence="1 2">Forc016</strain>
    </source>
</reference>
<evidence type="ECO:0000313" key="2">
    <source>
        <dbReference type="Proteomes" id="UP000219602"/>
    </source>
</evidence>
<proteinExistence type="predicted"/>
<dbReference type="Proteomes" id="UP000219602">
    <property type="component" value="Chromosome RC"/>
</dbReference>
<dbReference type="AlphaFoldDB" id="A0A2H3FUM5"/>